<dbReference type="InterPro" id="IPR001206">
    <property type="entry name" value="Diacylglycerol_kinase_cat_dom"/>
</dbReference>
<evidence type="ECO:0000256" key="6">
    <source>
        <dbReference type="ARBA" id="ARBA00022840"/>
    </source>
</evidence>
<dbReference type="Proteomes" id="UP000501451">
    <property type="component" value="Chromosome"/>
</dbReference>
<evidence type="ECO:0000256" key="1">
    <source>
        <dbReference type="ARBA" id="ARBA00001946"/>
    </source>
</evidence>
<comment type="similarity">
    <text evidence="2">Belongs to the diacylglycerol/lipid kinase family.</text>
</comment>
<keyword evidence="14" id="KW-1185">Reference proteome</keyword>
<evidence type="ECO:0000313" key="14">
    <source>
        <dbReference type="Proteomes" id="UP000501451"/>
    </source>
</evidence>
<evidence type="ECO:0000313" key="13">
    <source>
        <dbReference type="EMBL" id="QII83019.1"/>
    </source>
</evidence>
<dbReference type="GO" id="GO:0005886">
    <property type="term" value="C:plasma membrane"/>
    <property type="evidence" value="ECO:0007669"/>
    <property type="project" value="TreeGrafter"/>
</dbReference>
<dbReference type="EMBL" id="CP049740">
    <property type="protein sequence ID" value="QII83019.1"/>
    <property type="molecule type" value="Genomic_DNA"/>
</dbReference>
<dbReference type="Gene3D" id="2.60.200.40">
    <property type="match status" value="1"/>
</dbReference>
<dbReference type="InterPro" id="IPR016064">
    <property type="entry name" value="NAD/diacylglycerol_kinase_sf"/>
</dbReference>
<sequence>MTNCLLIINPSSGKGNGRALEKRIVDTLSHSFNEISVVYTNRRGDGERLVLEASTNLDVVFCVGGDGTVKEVVNGIMKTNQVIKLGILPNGTVNDAARSLGIPVKTEEALLALRDLELTSMDIGQVNHNYFISLIAIGGIPEAIHNVSVEAKSKYGILAYFFNGAFYASRQKPFHLRLKTAMEEDSVETSLFVLSLHPTVASMPKFFQRARYNDGLLHTLLFPSFQFFGAAFYVWRILRGRINQTKRLTYGSYQQLIIDCNNANLTINIDGDKEGAFPLDVTILPSAISVYIPKK</sequence>
<dbReference type="Gene3D" id="3.40.50.10330">
    <property type="entry name" value="Probable inorganic polyphosphate/atp-NAD kinase, domain 1"/>
    <property type="match status" value="1"/>
</dbReference>
<dbReference type="InterPro" id="IPR017438">
    <property type="entry name" value="ATP-NAD_kinase_N"/>
</dbReference>
<evidence type="ECO:0000256" key="5">
    <source>
        <dbReference type="ARBA" id="ARBA00022741"/>
    </source>
</evidence>
<keyword evidence="5" id="KW-0547">Nucleotide-binding</keyword>
<dbReference type="GO" id="GO:0046872">
    <property type="term" value="F:metal ion binding"/>
    <property type="evidence" value="ECO:0007669"/>
    <property type="project" value="UniProtKB-KW"/>
</dbReference>
<evidence type="ECO:0000256" key="4">
    <source>
        <dbReference type="ARBA" id="ARBA00022723"/>
    </source>
</evidence>
<dbReference type="RefSeq" id="WP_166163895.1">
    <property type="nucleotide sequence ID" value="NZ_CP049740.1"/>
</dbReference>
<feature type="transmembrane region" description="Helical" evidence="11">
    <location>
        <begin position="215"/>
        <end position="238"/>
    </location>
</feature>
<keyword evidence="7" id="KW-0460">Magnesium</keyword>
<dbReference type="KEGG" id="jar:G7057_11540"/>
<comment type="cofactor">
    <cofactor evidence="1">
        <name>Mg(2+)</name>
        <dbReference type="ChEBI" id="CHEBI:18420"/>
    </cofactor>
</comment>
<keyword evidence="11" id="KW-1133">Transmembrane helix</keyword>
<keyword evidence="8" id="KW-0443">Lipid metabolism</keyword>
<evidence type="ECO:0000256" key="3">
    <source>
        <dbReference type="ARBA" id="ARBA00022516"/>
    </source>
</evidence>
<dbReference type="PANTHER" id="PTHR12358:SF106">
    <property type="entry name" value="LIPID KINASE YEGS"/>
    <property type="match status" value="1"/>
</dbReference>
<dbReference type="GO" id="GO:0004143">
    <property type="term" value="F:ATP-dependent diacylglycerol kinase activity"/>
    <property type="evidence" value="ECO:0007669"/>
    <property type="project" value="TreeGrafter"/>
</dbReference>
<evidence type="ECO:0000256" key="10">
    <source>
        <dbReference type="ARBA" id="ARBA00023264"/>
    </source>
</evidence>
<evidence type="ECO:0000256" key="11">
    <source>
        <dbReference type="SAM" id="Phobius"/>
    </source>
</evidence>
<keyword evidence="9" id="KW-0594">Phospholipid biosynthesis</keyword>
<protein>
    <submittedName>
        <fullName evidence="13">Diacylglycerol kinase family lipid kinase</fullName>
    </submittedName>
</protein>
<evidence type="ECO:0000256" key="7">
    <source>
        <dbReference type="ARBA" id="ARBA00022842"/>
    </source>
</evidence>
<keyword evidence="4" id="KW-0479">Metal-binding</keyword>
<dbReference type="Pfam" id="PF00781">
    <property type="entry name" value="DAGK_cat"/>
    <property type="match status" value="1"/>
</dbReference>
<dbReference type="PANTHER" id="PTHR12358">
    <property type="entry name" value="SPHINGOSINE KINASE"/>
    <property type="match status" value="1"/>
</dbReference>
<dbReference type="InterPro" id="IPR005218">
    <property type="entry name" value="Diacylglycerol/lipid_kinase"/>
</dbReference>
<accession>A0A6G7KCN4</accession>
<dbReference type="SMART" id="SM00046">
    <property type="entry name" value="DAGKc"/>
    <property type="match status" value="1"/>
</dbReference>
<name>A0A6G7KCN4_9LACT</name>
<keyword evidence="10" id="KW-1208">Phospholipid metabolism</keyword>
<evidence type="ECO:0000259" key="12">
    <source>
        <dbReference type="PROSITE" id="PS50146"/>
    </source>
</evidence>
<evidence type="ECO:0000256" key="9">
    <source>
        <dbReference type="ARBA" id="ARBA00023209"/>
    </source>
</evidence>
<reference evidence="13 14" key="1">
    <citation type="journal article" date="2017" name="Int. J. Syst. Evol. Microbiol.">
        <title>Jeotgalibaca porci sp. nov. and Jeotgalibaca arthritidis sp. nov., isolated from pigs, and emended description of the genus Jeotgalibaca.</title>
        <authorList>
            <person name="Zamora L."/>
            <person name="Perez-Sancho M."/>
            <person name="Dominguez L."/>
            <person name="Fernandez-Garayzabal J.F."/>
            <person name="Vela A.I."/>
        </authorList>
    </citation>
    <scope>NUCLEOTIDE SEQUENCE [LARGE SCALE GENOMIC DNA]</scope>
    <source>
        <strain evidence="13 14">CECT 9157</strain>
    </source>
</reference>
<dbReference type="AlphaFoldDB" id="A0A6G7KCN4"/>
<keyword evidence="3" id="KW-0444">Lipid biosynthesis</keyword>
<dbReference type="SUPFAM" id="SSF111331">
    <property type="entry name" value="NAD kinase/diacylglycerol kinase-like"/>
    <property type="match status" value="1"/>
</dbReference>
<organism evidence="13 14">
    <name type="scientific">Jeotgalibaca arthritidis</name>
    <dbReference type="NCBI Taxonomy" id="1868794"/>
    <lineage>
        <taxon>Bacteria</taxon>
        <taxon>Bacillati</taxon>
        <taxon>Bacillota</taxon>
        <taxon>Bacilli</taxon>
        <taxon>Lactobacillales</taxon>
        <taxon>Carnobacteriaceae</taxon>
        <taxon>Jeotgalibaca</taxon>
    </lineage>
</organism>
<evidence type="ECO:0000256" key="8">
    <source>
        <dbReference type="ARBA" id="ARBA00023098"/>
    </source>
</evidence>
<dbReference type="GO" id="GO:0008654">
    <property type="term" value="P:phospholipid biosynthetic process"/>
    <property type="evidence" value="ECO:0007669"/>
    <property type="project" value="UniProtKB-KW"/>
</dbReference>
<keyword evidence="11" id="KW-0812">Transmembrane</keyword>
<keyword evidence="11" id="KW-0472">Membrane</keyword>
<keyword evidence="6" id="KW-0067">ATP-binding</keyword>
<dbReference type="InterPro" id="IPR050187">
    <property type="entry name" value="Lipid_Phosphate_FormReg"/>
</dbReference>
<gene>
    <name evidence="13" type="ORF">G7057_11540</name>
</gene>
<dbReference type="GO" id="GO:0005524">
    <property type="term" value="F:ATP binding"/>
    <property type="evidence" value="ECO:0007669"/>
    <property type="project" value="UniProtKB-KW"/>
</dbReference>
<dbReference type="NCBIfam" id="TIGR00147">
    <property type="entry name" value="YegS/Rv2252/BmrU family lipid kinase"/>
    <property type="match status" value="1"/>
</dbReference>
<evidence type="ECO:0000256" key="2">
    <source>
        <dbReference type="ARBA" id="ARBA00005983"/>
    </source>
</evidence>
<proteinExistence type="inferred from homology"/>
<keyword evidence="13" id="KW-0418">Kinase</keyword>
<keyword evidence="13" id="KW-0808">Transferase</keyword>
<feature type="domain" description="DAGKc" evidence="12">
    <location>
        <begin position="1"/>
        <end position="130"/>
    </location>
</feature>
<dbReference type="PROSITE" id="PS50146">
    <property type="entry name" value="DAGK"/>
    <property type="match status" value="1"/>
</dbReference>